<dbReference type="FunFam" id="3.40.640.10:FF:000053">
    <property type="entry name" value="Aminotransferase, class I"/>
    <property type="match status" value="1"/>
</dbReference>
<evidence type="ECO:0000256" key="2">
    <source>
        <dbReference type="ARBA" id="ARBA00007441"/>
    </source>
</evidence>
<evidence type="ECO:0000256" key="5">
    <source>
        <dbReference type="ARBA" id="ARBA00022679"/>
    </source>
</evidence>
<dbReference type="GO" id="GO:0030170">
    <property type="term" value="F:pyridoxal phosphate binding"/>
    <property type="evidence" value="ECO:0007669"/>
    <property type="project" value="InterPro"/>
</dbReference>
<comment type="cofactor">
    <cofactor evidence="1">
        <name>pyridoxal 5'-phosphate</name>
        <dbReference type="ChEBI" id="CHEBI:597326"/>
    </cofactor>
</comment>
<dbReference type="SUPFAM" id="SSF53383">
    <property type="entry name" value="PLP-dependent transferases"/>
    <property type="match status" value="1"/>
</dbReference>
<sequence>MDKHTPRAGRWKLARRAQQMKHSALRELLKVTERPEMISFAGGLPAPDALPLARVAEVAQRILTDDAIGTLQYGPSEGYTPLREAIAERFTQGGSPVRASQVLITTGSQQALDLIARVLIDPGSRVLVETPTYLGAVQAFSQYEPCFEQAASDTGGLVPERLVPGQLRGATLLYTQPNFQNPTGRRLSLARRRTLAELAIETGLLVVEDDPYGELVYEGSALPSIRSMAPDTVVYLGSFSKILAPGLRVGYVIAPDDLMVKLVQAKQASDLHTAGLTQRIAHQVFAQGFLEPHLQQLRARYREQCAIMLRSLAMHMPSGVTWSRPEGGMFLWVTLPVQLDAQQLFDDAMQAGVAFVPGAAFYATRPQRNTLRLSFTTATPSQIQRGIETLGRIVAARLADSAGGKPLNDERLSEATWT</sequence>
<keyword evidence="6" id="KW-0663">Pyridoxal phosphate</keyword>
<dbReference type="InterPro" id="IPR015421">
    <property type="entry name" value="PyrdxlP-dep_Trfase_major"/>
</dbReference>
<dbReference type="HOGENOM" id="CLU_017584_0_6_4"/>
<dbReference type="OrthoDB" id="9804020at2"/>
<evidence type="ECO:0000313" key="8">
    <source>
        <dbReference type="EMBL" id="ADN61863.1"/>
    </source>
</evidence>
<dbReference type="eggNOG" id="COG1167">
    <property type="taxonomic scope" value="Bacteria"/>
</dbReference>
<dbReference type="InterPro" id="IPR050859">
    <property type="entry name" value="Class-I_PLP-dep_aminotransf"/>
</dbReference>
<evidence type="ECO:0000256" key="3">
    <source>
        <dbReference type="ARBA" id="ARBA00011738"/>
    </source>
</evidence>
<protein>
    <submittedName>
        <fullName evidence="8">Putative transcriptional regulator, GntR family</fullName>
    </submittedName>
</protein>
<gene>
    <name evidence="8" type="ordered locus">BC1003_5954</name>
</gene>
<dbReference type="Gene3D" id="3.90.1150.10">
    <property type="entry name" value="Aspartate Aminotransferase, domain 1"/>
    <property type="match status" value="1"/>
</dbReference>
<dbReference type="PANTHER" id="PTHR42790:SF19">
    <property type="entry name" value="KYNURENINE_ALPHA-AMINOADIPATE AMINOTRANSFERASE, MITOCHONDRIAL"/>
    <property type="match status" value="1"/>
</dbReference>
<accession>E1TI02</accession>
<name>E1TI02_BURSG</name>
<dbReference type="GO" id="GO:0008483">
    <property type="term" value="F:transaminase activity"/>
    <property type="evidence" value="ECO:0007669"/>
    <property type="project" value="UniProtKB-KW"/>
</dbReference>
<dbReference type="Pfam" id="PF00155">
    <property type="entry name" value="Aminotran_1_2"/>
    <property type="match status" value="1"/>
</dbReference>
<dbReference type="KEGG" id="bgf:BC1003_5954"/>
<dbReference type="InterPro" id="IPR015422">
    <property type="entry name" value="PyrdxlP-dep_Trfase_small"/>
</dbReference>
<dbReference type="EMBL" id="CP002218">
    <property type="protein sequence ID" value="ADN61863.1"/>
    <property type="molecule type" value="Genomic_DNA"/>
</dbReference>
<evidence type="ECO:0000256" key="6">
    <source>
        <dbReference type="ARBA" id="ARBA00022898"/>
    </source>
</evidence>
<comment type="subunit">
    <text evidence="3">Homodimer.</text>
</comment>
<evidence type="ECO:0000256" key="4">
    <source>
        <dbReference type="ARBA" id="ARBA00022576"/>
    </source>
</evidence>
<reference evidence="8" key="1">
    <citation type="submission" date="2010-09" db="EMBL/GenBank/DDBJ databases">
        <title>Complete sequence of chromosome2 of Burkholderia sp. CCGE1003.</title>
        <authorList>
            <consortium name="US DOE Joint Genome Institute"/>
            <person name="Lucas S."/>
            <person name="Copeland A."/>
            <person name="Lapidus A."/>
            <person name="Cheng J.-F."/>
            <person name="Bruce D."/>
            <person name="Goodwin L."/>
            <person name="Pitluck S."/>
            <person name="Daligault H."/>
            <person name="Davenport K."/>
            <person name="Detter J.C."/>
            <person name="Han C."/>
            <person name="Tapia R."/>
            <person name="Land M."/>
            <person name="Hauser L."/>
            <person name="Jeffries C."/>
            <person name="Kyrpides N."/>
            <person name="Ivanova N."/>
            <person name="Ovchinnikova G."/>
            <person name="Martinez-Romero E."/>
            <person name="Rogel M.A."/>
            <person name="Auchtung J."/>
            <person name="Tiedje J.M."/>
            <person name="Woyke T."/>
        </authorList>
    </citation>
    <scope>NUCLEOTIDE SEQUENCE</scope>
    <source>
        <strain evidence="8">CCGE1003</strain>
    </source>
</reference>
<comment type="similarity">
    <text evidence="2">Belongs to the class-I pyridoxal-phosphate-dependent aminotransferase family.</text>
</comment>
<dbReference type="GO" id="GO:1901605">
    <property type="term" value="P:alpha-amino acid metabolic process"/>
    <property type="evidence" value="ECO:0007669"/>
    <property type="project" value="TreeGrafter"/>
</dbReference>
<dbReference type="PANTHER" id="PTHR42790">
    <property type="entry name" value="AMINOTRANSFERASE"/>
    <property type="match status" value="1"/>
</dbReference>
<evidence type="ECO:0000256" key="1">
    <source>
        <dbReference type="ARBA" id="ARBA00001933"/>
    </source>
</evidence>
<organism evidence="8">
    <name type="scientific">Burkholderia sp. (strain CCGE1003)</name>
    <dbReference type="NCBI Taxonomy" id="640512"/>
    <lineage>
        <taxon>Bacteria</taxon>
        <taxon>Pseudomonadati</taxon>
        <taxon>Pseudomonadota</taxon>
        <taxon>Betaproteobacteria</taxon>
        <taxon>Burkholderiales</taxon>
        <taxon>Burkholderiaceae</taxon>
        <taxon>Burkholderia</taxon>
    </lineage>
</organism>
<dbReference type="InterPro" id="IPR004839">
    <property type="entry name" value="Aminotransferase_I/II_large"/>
</dbReference>
<evidence type="ECO:0000259" key="7">
    <source>
        <dbReference type="Pfam" id="PF00155"/>
    </source>
</evidence>
<dbReference type="STRING" id="640512.BC1003_5954"/>
<dbReference type="Gene3D" id="3.40.640.10">
    <property type="entry name" value="Type I PLP-dependent aspartate aminotransferase-like (Major domain)"/>
    <property type="match status" value="1"/>
</dbReference>
<dbReference type="CDD" id="cd00609">
    <property type="entry name" value="AAT_like"/>
    <property type="match status" value="1"/>
</dbReference>
<keyword evidence="4" id="KW-0032">Aminotransferase</keyword>
<dbReference type="AlphaFoldDB" id="E1TI02"/>
<keyword evidence="5" id="KW-0808">Transferase</keyword>
<dbReference type="InterPro" id="IPR015424">
    <property type="entry name" value="PyrdxlP-dep_Trfase"/>
</dbReference>
<proteinExistence type="inferred from homology"/>
<feature type="domain" description="Aminotransferase class I/classII large" evidence="7">
    <location>
        <begin position="51"/>
        <end position="390"/>
    </location>
</feature>